<dbReference type="InterPro" id="IPR029058">
    <property type="entry name" value="AB_hydrolase_fold"/>
</dbReference>
<dbReference type="AlphaFoldDB" id="A0A9U8E3A5"/>
<evidence type="ECO:0000313" key="8">
    <source>
        <dbReference type="RefSeq" id="XP_013071217.2"/>
    </source>
</evidence>
<evidence type="ECO:0000256" key="3">
    <source>
        <dbReference type="ARBA" id="ARBA00022670"/>
    </source>
</evidence>
<dbReference type="SUPFAM" id="SSF53474">
    <property type="entry name" value="alpha/beta-Hydrolases"/>
    <property type="match status" value="1"/>
</dbReference>
<keyword evidence="3" id="KW-0645">Protease</keyword>
<keyword evidence="6" id="KW-0325">Glycoprotein</keyword>
<reference evidence="8" key="1">
    <citation type="submission" date="2025-08" db="UniProtKB">
        <authorList>
            <consortium name="RefSeq"/>
        </authorList>
    </citation>
    <scope>IDENTIFICATION</scope>
</reference>
<sequence length="475" mass="54768">MDELISYKSHSMKDYFDIQGLQVLTFVIFRKSKMKLFGFLSLLLTVQAYQTYQTAFDLTPYIRTNPRQARKLSQVKDPLGIIPQSYAGFINVDEQVGNKIFFWFFKDVSGEPRAPLLIYVNWLPWYSSVVGVLYGSGPIRVTVNNETIGYERWTKSWVEKYPVLYIDYPYGIGFSYTESGEGYRASQEGNARDLLEFLNQFYTMFPKYLRRDLYIGGENYAAGKLLTPLAYLLHQNIQNKTSRIRLAGLFFSAPFYEPLLQAQYFLDLHYSLGLVSNCQKFEMAENVTHLEKRFQNPFNDVTISELISTILPYVGLNDDSNYHTQQGPPPQLYLLINSDHFKKIINAGHADFRNNFDPEILPRFTREIVTSATGKMATLMDNYKVLIYNGDYALLTTTPMVEAALANTPWKGKKEYLSSERKIWSVNSELAGYYTQVGRFCRVIVRKSGYEVALDQPENSLLMLDQFITNGCIRP</sequence>
<dbReference type="GO" id="GO:0004185">
    <property type="term" value="F:serine-type carboxypeptidase activity"/>
    <property type="evidence" value="ECO:0007669"/>
    <property type="project" value="InterPro"/>
</dbReference>
<dbReference type="GO" id="GO:0006508">
    <property type="term" value="P:proteolysis"/>
    <property type="evidence" value="ECO:0007669"/>
    <property type="project" value="UniProtKB-KW"/>
</dbReference>
<name>A0A9U8E3A5_BIOGL</name>
<dbReference type="PRINTS" id="PR00724">
    <property type="entry name" value="CRBOXYPTASEC"/>
</dbReference>
<dbReference type="Proteomes" id="UP001165740">
    <property type="component" value="Chromosome 11"/>
</dbReference>
<gene>
    <name evidence="8" type="primary">LOC106058355</name>
</gene>
<evidence type="ECO:0000256" key="2">
    <source>
        <dbReference type="ARBA" id="ARBA00022645"/>
    </source>
</evidence>
<keyword evidence="4" id="KW-0732">Signal</keyword>
<keyword evidence="2 8" id="KW-0121">Carboxypeptidase</keyword>
<dbReference type="PANTHER" id="PTHR11802">
    <property type="entry name" value="SERINE PROTEASE FAMILY S10 SERINE CARBOXYPEPTIDASE"/>
    <property type="match status" value="1"/>
</dbReference>
<protein>
    <submittedName>
        <fullName evidence="8">Probable serine carboxypeptidase CPVL isoform X1</fullName>
    </submittedName>
</protein>
<evidence type="ECO:0000256" key="1">
    <source>
        <dbReference type="ARBA" id="ARBA00009431"/>
    </source>
</evidence>
<dbReference type="RefSeq" id="XP_013071217.2">
    <property type="nucleotide sequence ID" value="XM_013215763.2"/>
</dbReference>
<keyword evidence="7" id="KW-1185">Reference proteome</keyword>
<comment type="similarity">
    <text evidence="1">Belongs to the peptidase S10 family.</text>
</comment>
<dbReference type="Pfam" id="PF00450">
    <property type="entry name" value="Peptidase_S10"/>
    <property type="match status" value="1"/>
</dbReference>
<accession>A0A9U8E3A5</accession>
<dbReference type="PANTHER" id="PTHR11802:SF472">
    <property type="entry name" value="SERINE CARBOXYPEPTIDASE CPVL-RELATED"/>
    <property type="match status" value="1"/>
</dbReference>
<proteinExistence type="inferred from homology"/>
<dbReference type="Gene3D" id="3.40.50.1820">
    <property type="entry name" value="alpha/beta hydrolase"/>
    <property type="match status" value="1"/>
</dbReference>
<dbReference type="InterPro" id="IPR001563">
    <property type="entry name" value="Peptidase_S10"/>
</dbReference>
<evidence type="ECO:0000256" key="5">
    <source>
        <dbReference type="ARBA" id="ARBA00022801"/>
    </source>
</evidence>
<dbReference type="KEGG" id="bgt:106058355"/>
<evidence type="ECO:0000256" key="6">
    <source>
        <dbReference type="ARBA" id="ARBA00023180"/>
    </source>
</evidence>
<organism evidence="7 8">
    <name type="scientific">Biomphalaria glabrata</name>
    <name type="common">Bloodfluke planorb</name>
    <name type="synonym">Freshwater snail</name>
    <dbReference type="NCBI Taxonomy" id="6526"/>
    <lineage>
        <taxon>Eukaryota</taxon>
        <taxon>Metazoa</taxon>
        <taxon>Spiralia</taxon>
        <taxon>Lophotrochozoa</taxon>
        <taxon>Mollusca</taxon>
        <taxon>Gastropoda</taxon>
        <taxon>Heterobranchia</taxon>
        <taxon>Euthyneura</taxon>
        <taxon>Panpulmonata</taxon>
        <taxon>Hygrophila</taxon>
        <taxon>Lymnaeoidea</taxon>
        <taxon>Planorbidae</taxon>
        <taxon>Biomphalaria</taxon>
    </lineage>
</organism>
<dbReference type="GeneID" id="106058355"/>
<dbReference type="OrthoDB" id="443318at2759"/>
<evidence type="ECO:0000256" key="4">
    <source>
        <dbReference type="ARBA" id="ARBA00022729"/>
    </source>
</evidence>
<evidence type="ECO:0000313" key="7">
    <source>
        <dbReference type="Proteomes" id="UP001165740"/>
    </source>
</evidence>
<keyword evidence="5" id="KW-0378">Hydrolase</keyword>